<dbReference type="SMART" id="SM00530">
    <property type="entry name" value="HTH_XRE"/>
    <property type="match status" value="1"/>
</dbReference>
<dbReference type="SUPFAM" id="SSF47413">
    <property type="entry name" value="lambda repressor-like DNA-binding domains"/>
    <property type="match status" value="1"/>
</dbReference>
<organism evidence="2 3">
    <name type="scientific">Paenibacillus cellulosilyticus</name>
    <dbReference type="NCBI Taxonomy" id="375489"/>
    <lineage>
        <taxon>Bacteria</taxon>
        <taxon>Bacillati</taxon>
        <taxon>Bacillota</taxon>
        <taxon>Bacilli</taxon>
        <taxon>Bacillales</taxon>
        <taxon>Paenibacillaceae</taxon>
        <taxon>Paenibacillus</taxon>
    </lineage>
</organism>
<evidence type="ECO:0000259" key="1">
    <source>
        <dbReference type="PROSITE" id="PS50943"/>
    </source>
</evidence>
<dbReference type="Gene3D" id="1.10.260.40">
    <property type="entry name" value="lambda repressor-like DNA-binding domains"/>
    <property type="match status" value="1"/>
</dbReference>
<evidence type="ECO:0000313" key="3">
    <source>
        <dbReference type="Proteomes" id="UP000246635"/>
    </source>
</evidence>
<dbReference type="CDD" id="cd00093">
    <property type="entry name" value="HTH_XRE"/>
    <property type="match status" value="1"/>
</dbReference>
<dbReference type="PROSITE" id="PS50943">
    <property type="entry name" value="HTH_CROC1"/>
    <property type="match status" value="1"/>
</dbReference>
<dbReference type="InterPro" id="IPR001387">
    <property type="entry name" value="Cro/C1-type_HTH"/>
</dbReference>
<protein>
    <submittedName>
        <fullName evidence="2">Helix-turn-helix protein</fullName>
    </submittedName>
</protein>
<feature type="domain" description="HTH cro/C1-type" evidence="1">
    <location>
        <begin position="13"/>
        <end position="67"/>
    </location>
</feature>
<name>A0A2V2YS66_9BACL</name>
<dbReference type="Pfam" id="PF01381">
    <property type="entry name" value="HTH_3"/>
    <property type="match status" value="1"/>
</dbReference>
<gene>
    <name evidence="2" type="ORF">DFQ01_12166</name>
</gene>
<dbReference type="AlphaFoldDB" id="A0A2V2YS66"/>
<accession>A0A2V2YS66</accession>
<sequence length="78" mass="8953">MKNELARKTYITLRVARVLSGYTITEASNRTGIKQTRIRRYEKQPNKTLVSEAIKLATLYNCSINEIDFTLPTCSPMK</sequence>
<reference evidence="2 3" key="1">
    <citation type="submission" date="2018-05" db="EMBL/GenBank/DDBJ databases">
        <title>Genomic Encyclopedia of Type Strains, Phase III (KMG-III): the genomes of soil and plant-associated and newly described type strains.</title>
        <authorList>
            <person name="Whitman W."/>
        </authorList>
    </citation>
    <scope>NUCLEOTIDE SEQUENCE [LARGE SCALE GENOMIC DNA]</scope>
    <source>
        <strain evidence="2 3">CECT 5696</strain>
    </source>
</reference>
<proteinExistence type="predicted"/>
<dbReference type="EMBL" id="QGTQ01000021">
    <property type="protein sequence ID" value="PWV97422.1"/>
    <property type="molecule type" value="Genomic_DNA"/>
</dbReference>
<dbReference type="RefSeq" id="WP_174812912.1">
    <property type="nucleotide sequence ID" value="NZ_CP054613.1"/>
</dbReference>
<dbReference type="Proteomes" id="UP000246635">
    <property type="component" value="Unassembled WGS sequence"/>
</dbReference>
<comment type="caution">
    <text evidence="2">The sequence shown here is derived from an EMBL/GenBank/DDBJ whole genome shotgun (WGS) entry which is preliminary data.</text>
</comment>
<keyword evidence="3" id="KW-1185">Reference proteome</keyword>
<dbReference type="GO" id="GO:0003677">
    <property type="term" value="F:DNA binding"/>
    <property type="evidence" value="ECO:0007669"/>
    <property type="project" value="InterPro"/>
</dbReference>
<dbReference type="InterPro" id="IPR010982">
    <property type="entry name" value="Lambda_DNA-bd_dom_sf"/>
</dbReference>
<evidence type="ECO:0000313" key="2">
    <source>
        <dbReference type="EMBL" id="PWV97422.1"/>
    </source>
</evidence>